<dbReference type="SUPFAM" id="SSF53474">
    <property type="entry name" value="alpha/beta-Hydrolases"/>
    <property type="match status" value="1"/>
</dbReference>
<sequence>MFDALKNLFPGLGISAAGGLSDTALQSRWQRLEAAGRELELFVPAGSEAIAGVVLFLHGHGEVLLSGNPVFTRLFQQHRLVAVCPSGRRSWWLDVVCEEFDPVVTPQQWLVQSLVPWIEQRLEVQPPRIALLGVSMGGQGVLQLAYRYALKFPVVAAISPAVDFHQLYGAGIPLDGMFPDAEAARQATVVLNLHPLQCPPQSGLRLTQRIRSDAPHRIRPPTAHRQTHATPRKSPQKSPARSPTVRHRTTADHTTAAHTATAGRTQ</sequence>
<dbReference type="InterPro" id="IPR000801">
    <property type="entry name" value="Esterase-like"/>
</dbReference>
<proteinExistence type="predicted"/>
<name>A0A5C6M1S6_9PLAN</name>
<comment type="caution">
    <text evidence="2">The sequence shown here is derived from an EMBL/GenBank/DDBJ whole genome shotgun (WGS) entry which is preliminary data.</text>
</comment>
<dbReference type="InterPro" id="IPR029058">
    <property type="entry name" value="AB_hydrolase_fold"/>
</dbReference>
<keyword evidence="3" id="KW-1185">Reference proteome</keyword>
<evidence type="ECO:0008006" key="4">
    <source>
        <dbReference type="Google" id="ProtNLM"/>
    </source>
</evidence>
<reference evidence="2 3" key="2">
    <citation type="submission" date="2019-08" db="EMBL/GenBank/DDBJ databases">
        <authorList>
            <person name="Henke P."/>
        </authorList>
    </citation>
    <scope>NUCLEOTIDE SEQUENCE [LARGE SCALE GENOMIC DNA]</scope>
    <source>
        <strain evidence="2">Phe10_nw2017</strain>
    </source>
</reference>
<accession>A0A5C6M1S6</accession>
<feature type="compositionally biased region" description="Low complexity" evidence="1">
    <location>
        <begin position="252"/>
        <end position="266"/>
    </location>
</feature>
<dbReference type="Proteomes" id="UP000321083">
    <property type="component" value="Unassembled WGS sequence"/>
</dbReference>
<protein>
    <recommendedName>
        <fullName evidence="4">Esterase</fullName>
    </recommendedName>
</protein>
<reference evidence="2 3" key="1">
    <citation type="submission" date="2019-08" db="EMBL/GenBank/DDBJ databases">
        <title>100 year-old enigma solved: identification of Planctomyces bekefii, the type genus and species of the phylum Planctomycetes.</title>
        <authorList>
            <person name="Svetlana D.N."/>
            <person name="Overmann J."/>
        </authorList>
    </citation>
    <scope>NUCLEOTIDE SEQUENCE [LARGE SCALE GENOMIC DNA]</scope>
    <source>
        <strain evidence="2">Phe10_nw2017</strain>
    </source>
</reference>
<feature type="compositionally biased region" description="Basic residues" evidence="1">
    <location>
        <begin position="225"/>
        <end position="235"/>
    </location>
</feature>
<organism evidence="2 3">
    <name type="scientific">Planctomyces bekefii</name>
    <dbReference type="NCBI Taxonomy" id="1653850"/>
    <lineage>
        <taxon>Bacteria</taxon>
        <taxon>Pseudomonadati</taxon>
        <taxon>Planctomycetota</taxon>
        <taxon>Planctomycetia</taxon>
        <taxon>Planctomycetales</taxon>
        <taxon>Planctomycetaceae</taxon>
        <taxon>Planctomyces</taxon>
    </lineage>
</organism>
<dbReference type="Pfam" id="PF00756">
    <property type="entry name" value="Esterase"/>
    <property type="match status" value="1"/>
</dbReference>
<evidence type="ECO:0000256" key="1">
    <source>
        <dbReference type="SAM" id="MobiDB-lite"/>
    </source>
</evidence>
<dbReference type="AlphaFoldDB" id="A0A5C6M1S6"/>
<evidence type="ECO:0000313" key="2">
    <source>
        <dbReference type="EMBL" id="TWW08706.1"/>
    </source>
</evidence>
<evidence type="ECO:0000313" key="3">
    <source>
        <dbReference type="Proteomes" id="UP000321083"/>
    </source>
</evidence>
<dbReference type="EMBL" id="SRHE01000540">
    <property type="protein sequence ID" value="TWW08706.1"/>
    <property type="molecule type" value="Genomic_DNA"/>
</dbReference>
<gene>
    <name evidence="2" type="ORF">E3A20_21650</name>
</gene>
<feature type="region of interest" description="Disordered" evidence="1">
    <location>
        <begin position="212"/>
        <end position="266"/>
    </location>
</feature>
<dbReference type="Gene3D" id="3.40.50.1820">
    <property type="entry name" value="alpha/beta hydrolase"/>
    <property type="match status" value="1"/>
</dbReference>